<accession>C4J3W9</accession>
<reference evidence="2" key="1">
    <citation type="journal article" date="2009" name="PLoS Genet.">
        <title>Sequencing, mapping, and analysis of 27,455 maize full-length cDNAs.</title>
        <authorList>
            <person name="Soderlund C."/>
            <person name="Descour A."/>
            <person name="Kudrna D."/>
            <person name="Bomhoff M."/>
            <person name="Boyd L."/>
            <person name="Currie J."/>
            <person name="Angelova A."/>
            <person name="Collura K."/>
            <person name="Wissotski M."/>
            <person name="Ashley E."/>
            <person name="Morrow D."/>
            <person name="Fernandes J."/>
            <person name="Walbot V."/>
            <person name="Yu Y."/>
        </authorList>
    </citation>
    <scope>NUCLEOTIDE SEQUENCE</scope>
    <source>
        <strain evidence="2">B73</strain>
    </source>
</reference>
<organism evidence="2">
    <name type="scientific">Zea mays</name>
    <name type="common">Maize</name>
    <dbReference type="NCBI Taxonomy" id="4577"/>
    <lineage>
        <taxon>Eukaryota</taxon>
        <taxon>Viridiplantae</taxon>
        <taxon>Streptophyta</taxon>
        <taxon>Embryophyta</taxon>
        <taxon>Tracheophyta</taxon>
        <taxon>Spermatophyta</taxon>
        <taxon>Magnoliopsida</taxon>
        <taxon>Liliopsida</taxon>
        <taxon>Poales</taxon>
        <taxon>Poaceae</taxon>
        <taxon>PACMAD clade</taxon>
        <taxon>Panicoideae</taxon>
        <taxon>Andropogonodae</taxon>
        <taxon>Andropogoneae</taxon>
        <taxon>Tripsacinae</taxon>
        <taxon>Zea</taxon>
    </lineage>
</organism>
<feature type="compositionally biased region" description="Polar residues" evidence="1">
    <location>
        <begin position="16"/>
        <end position="25"/>
    </location>
</feature>
<reference evidence="2" key="2">
    <citation type="submission" date="2012-06" db="EMBL/GenBank/DDBJ databases">
        <authorList>
            <person name="Yu Y."/>
            <person name="Currie J."/>
            <person name="Lomeli R."/>
            <person name="Angelova A."/>
            <person name="Collura K."/>
            <person name="Wissotski M."/>
            <person name="Campos D."/>
            <person name="Kudrna D."/>
            <person name="Golser W."/>
            <person name="Ashely E."/>
            <person name="Descour A."/>
            <person name="Fernandes J."/>
            <person name="Soderlund C."/>
            <person name="Walbot V."/>
        </authorList>
    </citation>
    <scope>NUCLEOTIDE SEQUENCE</scope>
    <source>
        <strain evidence="2">B73</strain>
    </source>
</reference>
<evidence type="ECO:0000313" key="2">
    <source>
        <dbReference type="EMBL" id="ACR35869.1"/>
    </source>
</evidence>
<feature type="compositionally biased region" description="Low complexity" evidence="1">
    <location>
        <begin position="242"/>
        <end position="252"/>
    </location>
</feature>
<evidence type="ECO:0000256" key="1">
    <source>
        <dbReference type="SAM" id="MobiDB-lite"/>
    </source>
</evidence>
<sequence>MSGLTSTLPLRRKSMHSGQVSLYRNTPTTSTSRAAAAVRGSVISLWPIPTRHTFPPGRVDSSAVDMVLLNPAQSRLTSMSEPMAARMRSTSSARSSTRGDTRTAASAPSDLATARRWSSTSTTTTRGAPKARAASSDTRPMGPAPTTSTPVSGPTPARRHACTPTLSGSHMAPSSRLTPSGSLKHRSAGCTTWFASEPCTGGVAKNFMSSHRLYRPPLQWRQRQQLTPGSSATRSPTDRCITPAPTSSTTPAHSCPITIGSFTTKCAMRISLR</sequence>
<dbReference type="EMBL" id="BT086102">
    <property type="protein sequence ID" value="ACR36455.1"/>
    <property type="molecule type" value="mRNA"/>
</dbReference>
<feature type="compositionally biased region" description="Low complexity" evidence="1">
    <location>
        <begin position="144"/>
        <end position="156"/>
    </location>
</feature>
<feature type="region of interest" description="Disordered" evidence="1">
    <location>
        <begin position="222"/>
        <end position="252"/>
    </location>
</feature>
<feature type="compositionally biased region" description="Low complexity" evidence="1">
    <location>
        <begin position="84"/>
        <end position="128"/>
    </location>
</feature>
<feature type="region of interest" description="Disordered" evidence="1">
    <location>
        <begin position="1"/>
        <end position="27"/>
    </location>
</feature>
<protein>
    <submittedName>
        <fullName evidence="2">Uncharacterized protein</fullName>
    </submittedName>
</protein>
<dbReference type="AlphaFoldDB" id="C4J3W9"/>
<proteinExistence type="evidence at transcript level"/>
<feature type="region of interest" description="Disordered" evidence="1">
    <location>
        <begin position="75"/>
        <end position="183"/>
    </location>
</feature>
<dbReference type="EMBL" id="BT085516">
    <property type="protein sequence ID" value="ACR35869.1"/>
    <property type="molecule type" value="mRNA"/>
</dbReference>
<name>C4J3W9_MAIZE</name>